<dbReference type="AlphaFoldDB" id="A0A8X6Y0B9"/>
<comment type="caution">
    <text evidence="1">The sequence shown here is derived from an EMBL/GenBank/DDBJ whole genome shotgun (WGS) entry which is preliminary data.</text>
</comment>
<dbReference type="EMBL" id="BMAV01014045">
    <property type="protein sequence ID" value="GFY62057.1"/>
    <property type="molecule type" value="Genomic_DNA"/>
</dbReference>
<gene>
    <name evidence="1" type="ORF">TNIN_27291</name>
</gene>
<accession>A0A8X6Y0B9</accession>
<organism evidence="1 2">
    <name type="scientific">Trichonephila inaurata madagascariensis</name>
    <dbReference type="NCBI Taxonomy" id="2747483"/>
    <lineage>
        <taxon>Eukaryota</taxon>
        <taxon>Metazoa</taxon>
        <taxon>Ecdysozoa</taxon>
        <taxon>Arthropoda</taxon>
        <taxon>Chelicerata</taxon>
        <taxon>Arachnida</taxon>
        <taxon>Araneae</taxon>
        <taxon>Araneomorphae</taxon>
        <taxon>Entelegynae</taxon>
        <taxon>Araneoidea</taxon>
        <taxon>Nephilidae</taxon>
        <taxon>Trichonephila</taxon>
        <taxon>Trichonephila inaurata</taxon>
    </lineage>
</organism>
<dbReference type="Proteomes" id="UP000886998">
    <property type="component" value="Unassembled WGS sequence"/>
</dbReference>
<evidence type="ECO:0000313" key="1">
    <source>
        <dbReference type="EMBL" id="GFY62057.1"/>
    </source>
</evidence>
<keyword evidence="2" id="KW-1185">Reference proteome</keyword>
<protein>
    <submittedName>
        <fullName evidence="1">Uncharacterized protein</fullName>
    </submittedName>
</protein>
<evidence type="ECO:0000313" key="2">
    <source>
        <dbReference type="Proteomes" id="UP000886998"/>
    </source>
</evidence>
<sequence length="82" mass="9966">MQRLTHRNAFPKIIPDEVLQHPQNGGSLKHKRLVIPKQYKDHLKHMRAQSKLSQQMESRRFVEILVFWQRNIRLTHEFNKIN</sequence>
<reference evidence="1" key="1">
    <citation type="submission" date="2020-08" db="EMBL/GenBank/DDBJ databases">
        <title>Multicomponent nature underlies the extraordinary mechanical properties of spider dragline silk.</title>
        <authorList>
            <person name="Kono N."/>
            <person name="Nakamura H."/>
            <person name="Mori M."/>
            <person name="Yoshida Y."/>
            <person name="Ohtoshi R."/>
            <person name="Malay A.D."/>
            <person name="Moran D.A.P."/>
            <person name="Tomita M."/>
            <person name="Numata K."/>
            <person name="Arakawa K."/>
        </authorList>
    </citation>
    <scope>NUCLEOTIDE SEQUENCE</scope>
</reference>
<name>A0A8X6Y0B9_9ARAC</name>
<proteinExistence type="predicted"/>